<dbReference type="PROSITE" id="PS51257">
    <property type="entry name" value="PROKAR_LIPOPROTEIN"/>
    <property type="match status" value="1"/>
</dbReference>
<evidence type="ECO:0000256" key="1">
    <source>
        <dbReference type="SAM" id="SignalP"/>
    </source>
</evidence>
<name>A0ABD2NAY0_9CUCU</name>
<evidence type="ECO:0000313" key="2">
    <source>
        <dbReference type="EMBL" id="KAL3275782.1"/>
    </source>
</evidence>
<accession>A0ABD2NAY0</accession>
<feature type="chain" id="PRO_5044823001" description="Secreted protein" evidence="1">
    <location>
        <begin position="22"/>
        <end position="99"/>
    </location>
</feature>
<keyword evidence="1" id="KW-0732">Signal</keyword>
<sequence>MFPRLVNSIVLLLLFVSCLEAVHIIHPTYRVPLTNPVTLRARRSVESSDILTPTGQRVKTVNANHHDENVDVQATWSQVYTKQGIPLLPTYEIKGNFKF</sequence>
<evidence type="ECO:0000313" key="3">
    <source>
        <dbReference type="Proteomes" id="UP001516400"/>
    </source>
</evidence>
<comment type="caution">
    <text evidence="2">The sequence shown here is derived from an EMBL/GenBank/DDBJ whole genome shotgun (WGS) entry which is preliminary data.</text>
</comment>
<evidence type="ECO:0008006" key="4">
    <source>
        <dbReference type="Google" id="ProtNLM"/>
    </source>
</evidence>
<organism evidence="2 3">
    <name type="scientific">Cryptolaemus montrouzieri</name>
    <dbReference type="NCBI Taxonomy" id="559131"/>
    <lineage>
        <taxon>Eukaryota</taxon>
        <taxon>Metazoa</taxon>
        <taxon>Ecdysozoa</taxon>
        <taxon>Arthropoda</taxon>
        <taxon>Hexapoda</taxon>
        <taxon>Insecta</taxon>
        <taxon>Pterygota</taxon>
        <taxon>Neoptera</taxon>
        <taxon>Endopterygota</taxon>
        <taxon>Coleoptera</taxon>
        <taxon>Polyphaga</taxon>
        <taxon>Cucujiformia</taxon>
        <taxon>Coccinelloidea</taxon>
        <taxon>Coccinellidae</taxon>
        <taxon>Scymninae</taxon>
        <taxon>Scymnini</taxon>
        <taxon>Cryptolaemus</taxon>
    </lineage>
</organism>
<dbReference type="Proteomes" id="UP001516400">
    <property type="component" value="Unassembled WGS sequence"/>
</dbReference>
<dbReference type="EMBL" id="JABFTP020000083">
    <property type="protein sequence ID" value="KAL3275782.1"/>
    <property type="molecule type" value="Genomic_DNA"/>
</dbReference>
<protein>
    <recommendedName>
        <fullName evidence="4">Secreted protein</fullName>
    </recommendedName>
</protein>
<keyword evidence="3" id="KW-1185">Reference proteome</keyword>
<dbReference type="AlphaFoldDB" id="A0ABD2NAY0"/>
<proteinExistence type="predicted"/>
<feature type="signal peptide" evidence="1">
    <location>
        <begin position="1"/>
        <end position="21"/>
    </location>
</feature>
<reference evidence="2 3" key="1">
    <citation type="journal article" date="2021" name="BMC Biol.">
        <title>Horizontally acquired antibacterial genes associated with adaptive radiation of ladybird beetles.</title>
        <authorList>
            <person name="Li H.S."/>
            <person name="Tang X.F."/>
            <person name="Huang Y.H."/>
            <person name="Xu Z.Y."/>
            <person name="Chen M.L."/>
            <person name="Du X.Y."/>
            <person name="Qiu B.Y."/>
            <person name="Chen P.T."/>
            <person name="Zhang W."/>
            <person name="Slipinski A."/>
            <person name="Escalona H.E."/>
            <person name="Waterhouse R.M."/>
            <person name="Zwick A."/>
            <person name="Pang H."/>
        </authorList>
    </citation>
    <scope>NUCLEOTIDE SEQUENCE [LARGE SCALE GENOMIC DNA]</scope>
    <source>
        <strain evidence="2">SYSU2018</strain>
    </source>
</reference>
<gene>
    <name evidence="2" type="ORF">HHI36_020527</name>
</gene>